<feature type="domain" description="Homogentisate 1,2-dioxygenase C-terminal" evidence="12">
    <location>
        <begin position="292"/>
        <end position="442"/>
    </location>
</feature>
<evidence type="ECO:0000259" key="13">
    <source>
        <dbReference type="Pfam" id="PF20510"/>
    </source>
</evidence>
<keyword evidence="6 14" id="KW-0560">Oxidoreductase</keyword>
<feature type="binding site" evidence="11">
    <location>
        <position position="347"/>
    </location>
    <ligand>
        <name>Fe cation</name>
        <dbReference type="ChEBI" id="CHEBI:24875"/>
    </ligand>
</feature>
<evidence type="ECO:0000313" key="14">
    <source>
        <dbReference type="EMBL" id="SBV31794.1"/>
    </source>
</evidence>
<dbReference type="InterPro" id="IPR046452">
    <property type="entry name" value="HgmA_N"/>
</dbReference>
<dbReference type="Gene3D" id="2.60.120.10">
    <property type="entry name" value="Jelly Rolls"/>
    <property type="match status" value="1"/>
</dbReference>
<evidence type="ECO:0000256" key="8">
    <source>
        <dbReference type="ARBA" id="ARBA00023232"/>
    </source>
</evidence>
<dbReference type="PANTHER" id="PTHR11056">
    <property type="entry name" value="HOMOGENTISATE 1,2-DIOXYGENASE"/>
    <property type="match status" value="1"/>
</dbReference>
<keyword evidence="5 14" id="KW-0223">Dioxygenase</keyword>
<dbReference type="Pfam" id="PF04209">
    <property type="entry name" value="HgmA_C"/>
    <property type="match status" value="1"/>
</dbReference>
<evidence type="ECO:0000256" key="1">
    <source>
        <dbReference type="ARBA" id="ARBA00001962"/>
    </source>
</evidence>
<dbReference type="GO" id="GO:0005737">
    <property type="term" value="C:cytoplasm"/>
    <property type="evidence" value="ECO:0007669"/>
    <property type="project" value="TreeGrafter"/>
</dbReference>
<keyword evidence="7 11" id="KW-0408">Iron</keyword>
<feature type="domain" description="Homogentisate 1,2-dioxygenase N-terminal" evidence="13">
    <location>
        <begin position="23"/>
        <end position="291"/>
    </location>
</feature>
<comment type="cofactor">
    <cofactor evidence="1 11">
        <name>Fe cation</name>
        <dbReference type="ChEBI" id="CHEBI:24875"/>
    </cofactor>
</comment>
<dbReference type="CDD" id="cd07000">
    <property type="entry name" value="cupin_HGO_N"/>
    <property type="match status" value="1"/>
</dbReference>
<evidence type="ECO:0000256" key="6">
    <source>
        <dbReference type="ARBA" id="ARBA00023002"/>
    </source>
</evidence>
<gene>
    <name evidence="14" type="primary">hmgA</name>
    <name evidence="14" type="ORF">SPPYR_0674</name>
</gene>
<feature type="active site" description="Proton acceptor" evidence="10">
    <location>
        <position position="304"/>
    </location>
</feature>
<dbReference type="GO" id="GO:0004411">
    <property type="term" value="F:homogentisate 1,2-dioxygenase activity"/>
    <property type="evidence" value="ECO:0007669"/>
    <property type="project" value="UniProtKB-UniRule"/>
</dbReference>
<organism evidence="14">
    <name type="scientific">uncultured Sphingopyxis sp</name>
    <dbReference type="NCBI Taxonomy" id="310581"/>
    <lineage>
        <taxon>Bacteria</taxon>
        <taxon>Pseudomonadati</taxon>
        <taxon>Pseudomonadota</taxon>
        <taxon>Alphaproteobacteria</taxon>
        <taxon>Sphingomonadales</taxon>
        <taxon>Sphingomonadaceae</taxon>
        <taxon>Sphingopyxis</taxon>
        <taxon>environmental samples</taxon>
    </lineage>
</organism>
<dbReference type="InterPro" id="IPR046451">
    <property type="entry name" value="HgmA_C"/>
</dbReference>
<dbReference type="KEGG" id="sphu:SPPYR_0674"/>
<dbReference type="InterPro" id="IPR011051">
    <property type="entry name" value="RmlC_Cupin_sf"/>
</dbReference>
<evidence type="ECO:0000256" key="4">
    <source>
        <dbReference type="ARBA" id="ARBA00022878"/>
    </source>
</evidence>
<dbReference type="FunFam" id="2.60.120.10:FF:000034">
    <property type="entry name" value="Homogentisate 1,2-dioxygenase"/>
    <property type="match status" value="1"/>
</dbReference>
<dbReference type="NCBIfam" id="TIGR01015">
    <property type="entry name" value="hmgA"/>
    <property type="match status" value="1"/>
</dbReference>
<evidence type="ECO:0000256" key="5">
    <source>
        <dbReference type="ARBA" id="ARBA00022964"/>
    </source>
</evidence>
<evidence type="ECO:0000259" key="12">
    <source>
        <dbReference type="Pfam" id="PF04209"/>
    </source>
</evidence>
<dbReference type="Pfam" id="PF20510">
    <property type="entry name" value="HgmA_N"/>
    <property type="match status" value="1"/>
</dbReference>
<proteinExistence type="inferred from homology"/>
<protein>
    <recommendedName>
        <fullName evidence="9">Homogentisate 1,2-dioxygenase</fullName>
        <ecNumber evidence="9">1.13.11.5</ecNumber>
    </recommendedName>
</protein>
<dbReference type="GO" id="GO:0006559">
    <property type="term" value="P:L-phenylalanine catabolic process"/>
    <property type="evidence" value="ECO:0007669"/>
    <property type="project" value="UniProtKB-UniRule"/>
</dbReference>
<dbReference type="EC" id="1.13.11.5" evidence="9"/>
<reference evidence="14" key="1">
    <citation type="submission" date="2016-03" db="EMBL/GenBank/DDBJ databases">
        <authorList>
            <person name="Ploux O."/>
        </authorList>
    </citation>
    <scope>NUCLEOTIDE SEQUENCE</scope>
    <source>
        <strain evidence="14">UC10</strain>
    </source>
</reference>
<keyword evidence="4" id="KW-0828">Tyrosine catabolism</keyword>
<evidence type="ECO:0000256" key="3">
    <source>
        <dbReference type="ARBA" id="ARBA00022723"/>
    </source>
</evidence>
<dbReference type="InterPro" id="IPR014710">
    <property type="entry name" value="RmlC-like_jellyroll"/>
</dbReference>
<feature type="binding site" evidence="11">
    <location>
        <position position="383"/>
    </location>
    <ligand>
        <name>Fe cation</name>
        <dbReference type="ChEBI" id="CHEBI:24875"/>
    </ligand>
</feature>
<keyword evidence="8" id="KW-0585">Phenylalanine catabolism</keyword>
<dbReference type="EMBL" id="LT598653">
    <property type="protein sequence ID" value="SBV31794.1"/>
    <property type="molecule type" value="Genomic_DNA"/>
</dbReference>
<evidence type="ECO:0000256" key="2">
    <source>
        <dbReference type="ARBA" id="ARBA00007757"/>
    </source>
</evidence>
<comment type="similarity">
    <text evidence="2">Belongs to the homogentisate dioxygenase family.</text>
</comment>
<dbReference type="InterPro" id="IPR005708">
    <property type="entry name" value="Homogentis_dOase"/>
</dbReference>
<evidence type="ECO:0000256" key="9">
    <source>
        <dbReference type="NCBIfam" id="TIGR01015"/>
    </source>
</evidence>
<evidence type="ECO:0000256" key="11">
    <source>
        <dbReference type="PIRSR" id="PIRSR605708-2"/>
    </source>
</evidence>
<dbReference type="AlphaFoldDB" id="A0A1Y5PX35"/>
<feature type="binding site" evidence="11">
    <location>
        <position position="353"/>
    </location>
    <ligand>
        <name>Fe cation</name>
        <dbReference type="ChEBI" id="CHEBI:24875"/>
    </ligand>
</feature>
<feature type="binding site" evidence="11">
    <location>
        <position position="383"/>
    </location>
    <ligand>
        <name>homogentisate</name>
        <dbReference type="ChEBI" id="CHEBI:16169"/>
    </ligand>
</feature>
<sequence length="452" mass="50215">METAEIETGASATGPAIQNGAMMPGFGNYVSTEAVAGVLPVGRNSPQRTRFGLHVEVISGSAFTVRRAENRRVWLYRLMPSAQHGRFEAYAGGQGIHTAPFPNLDLPPDRLRWDSFPVPDVPTDFVDGIVTFGGNGDIANGAGVGIHMYAANVSMEKKIFSSSDGELLIIPQQGRMIVTTEQGRFTLEPLQIGLIPRGLKFKVELLDRVARGYICENYGEMFRLPELGPIGTAGLANLRDFETPVAWFEDREEPHLHVQKFQGRLWSATIGHSPFDVVGWHGNLAPYRYDLRRFNAINTVSFDHPDPSIYTVLTSPSESPGTANCDFVIFPPRWMVAEDTFRPPWFHRNVMSEFMGLIQGVHDAKAKGFDPGGASLHNCMTAHGPDRESVEKATVAELAPHKVKDTLAFMLESRHVIRPTRWALETELLQKDYDACWQGFARGRVPDGENRR</sequence>
<dbReference type="GO" id="GO:0046872">
    <property type="term" value="F:metal ion binding"/>
    <property type="evidence" value="ECO:0007669"/>
    <property type="project" value="UniProtKB-KW"/>
</dbReference>
<keyword evidence="3 11" id="KW-0479">Metal-binding</keyword>
<dbReference type="SUPFAM" id="SSF51182">
    <property type="entry name" value="RmlC-like cupins"/>
    <property type="match status" value="1"/>
</dbReference>
<evidence type="ECO:0000256" key="10">
    <source>
        <dbReference type="PIRSR" id="PIRSR605708-1"/>
    </source>
</evidence>
<accession>A0A1Y5PX35</accession>
<dbReference type="PANTHER" id="PTHR11056:SF0">
    <property type="entry name" value="HOMOGENTISATE 1,2-DIOXYGENASE"/>
    <property type="match status" value="1"/>
</dbReference>
<dbReference type="GO" id="GO:0006572">
    <property type="term" value="P:L-tyrosine catabolic process"/>
    <property type="evidence" value="ECO:0007669"/>
    <property type="project" value="UniProtKB-UniRule"/>
</dbReference>
<evidence type="ECO:0000256" key="7">
    <source>
        <dbReference type="ARBA" id="ARBA00023004"/>
    </source>
</evidence>
<name>A0A1Y5PX35_9SPHN</name>